<organism evidence="1 2">
    <name type="scientific">Catharanthus roseus</name>
    <name type="common">Madagascar periwinkle</name>
    <name type="synonym">Vinca rosea</name>
    <dbReference type="NCBI Taxonomy" id="4058"/>
    <lineage>
        <taxon>Eukaryota</taxon>
        <taxon>Viridiplantae</taxon>
        <taxon>Streptophyta</taxon>
        <taxon>Embryophyta</taxon>
        <taxon>Tracheophyta</taxon>
        <taxon>Spermatophyta</taxon>
        <taxon>Magnoliopsida</taxon>
        <taxon>eudicotyledons</taxon>
        <taxon>Gunneridae</taxon>
        <taxon>Pentapetalae</taxon>
        <taxon>asterids</taxon>
        <taxon>lamiids</taxon>
        <taxon>Gentianales</taxon>
        <taxon>Apocynaceae</taxon>
        <taxon>Rauvolfioideae</taxon>
        <taxon>Vinceae</taxon>
        <taxon>Catharanthinae</taxon>
        <taxon>Catharanthus</taxon>
    </lineage>
</organism>
<dbReference type="EMBL" id="CM044707">
    <property type="protein sequence ID" value="KAI5654696.1"/>
    <property type="molecule type" value="Genomic_DNA"/>
</dbReference>
<keyword evidence="2" id="KW-1185">Reference proteome</keyword>
<evidence type="ECO:0000313" key="2">
    <source>
        <dbReference type="Proteomes" id="UP001060085"/>
    </source>
</evidence>
<comment type="caution">
    <text evidence="1">The sequence shown here is derived from an EMBL/GenBank/DDBJ whole genome shotgun (WGS) entry which is preliminary data.</text>
</comment>
<evidence type="ECO:0000313" key="1">
    <source>
        <dbReference type="EMBL" id="KAI5654696.1"/>
    </source>
</evidence>
<gene>
    <name evidence="1" type="ORF">M9H77_31883</name>
</gene>
<dbReference type="Proteomes" id="UP001060085">
    <property type="component" value="Linkage Group LG07"/>
</dbReference>
<proteinExistence type="predicted"/>
<accession>A0ACC0A2B2</accession>
<reference evidence="2" key="1">
    <citation type="journal article" date="2023" name="Nat. Plants">
        <title>Single-cell RNA sequencing provides a high-resolution roadmap for understanding the multicellular compartmentation of specialized metabolism.</title>
        <authorList>
            <person name="Sun S."/>
            <person name="Shen X."/>
            <person name="Li Y."/>
            <person name="Li Y."/>
            <person name="Wang S."/>
            <person name="Li R."/>
            <person name="Zhang H."/>
            <person name="Shen G."/>
            <person name="Guo B."/>
            <person name="Wei J."/>
            <person name="Xu J."/>
            <person name="St-Pierre B."/>
            <person name="Chen S."/>
            <person name="Sun C."/>
        </authorList>
    </citation>
    <scope>NUCLEOTIDE SEQUENCE [LARGE SCALE GENOMIC DNA]</scope>
</reference>
<name>A0ACC0A2B2_CATRO</name>
<protein>
    <submittedName>
        <fullName evidence="1">Uncharacterized protein</fullName>
    </submittedName>
</protein>
<sequence length="336" mass="38346">MDSETKKSSSKGSQIPETPETEQQKINEVRKLIGPLSGKLAIYCSDACIARYLRARNWNVKKATKMLKESLKWRLEFKPEEIRWEEVASEAETGKIYRTNYKDKFGRTVLVMRPRCQNSKSIKGQIKYLVYCMENAILNLPPDQEQMVWLIDFHGFNMSNISVKVTKETAYVLQEQYPERLGVAVLFDAPKIFEPFWKVVKPFLEPKTAHKVKFAYSDDPNTKKILEDLFDMDELEPAFGGRSTEEFDINRYAERMKEDDKRVPAFWKTEDDPSKASEPVILPDSGNTNGVSDSDSSDEKADGSSSHEADIEELSIIDDSSSPTKNGSDVAKNDLK</sequence>